<dbReference type="Pfam" id="PF03537">
    <property type="entry name" value="Glyco_hydro_114"/>
    <property type="match status" value="1"/>
</dbReference>
<evidence type="ECO:0000256" key="1">
    <source>
        <dbReference type="SAM" id="MobiDB-lite"/>
    </source>
</evidence>
<reference evidence="4 5" key="1">
    <citation type="submission" date="2019-06" db="EMBL/GenBank/DDBJ databases">
        <title>Whole genome shotgun sequence of Cellulomonas gelida NBRC 3748.</title>
        <authorList>
            <person name="Hosoyama A."/>
            <person name="Uohara A."/>
            <person name="Ohji S."/>
            <person name="Ichikawa N."/>
        </authorList>
    </citation>
    <scope>NUCLEOTIDE SEQUENCE [LARGE SCALE GENOMIC DNA]</scope>
    <source>
        <strain evidence="4 5">NBRC 3748</strain>
    </source>
</reference>
<accession>A0A4Y3KNG1</accession>
<organism evidence="4 5">
    <name type="scientific">Cellulomonas gelida</name>
    <dbReference type="NCBI Taxonomy" id="1712"/>
    <lineage>
        <taxon>Bacteria</taxon>
        <taxon>Bacillati</taxon>
        <taxon>Actinomycetota</taxon>
        <taxon>Actinomycetes</taxon>
        <taxon>Micrococcales</taxon>
        <taxon>Cellulomonadaceae</taxon>
        <taxon>Cellulomonas</taxon>
    </lineage>
</organism>
<dbReference type="InterPro" id="IPR013785">
    <property type="entry name" value="Aldolase_TIM"/>
</dbReference>
<feature type="compositionally biased region" description="Low complexity" evidence="1">
    <location>
        <begin position="27"/>
        <end position="80"/>
    </location>
</feature>
<dbReference type="InterPro" id="IPR017853">
    <property type="entry name" value="GH"/>
</dbReference>
<dbReference type="PROSITE" id="PS51257">
    <property type="entry name" value="PROKAR_LIPOPROTEIN"/>
    <property type="match status" value="1"/>
</dbReference>
<dbReference type="SUPFAM" id="SSF51445">
    <property type="entry name" value="(Trans)glycosidases"/>
    <property type="match status" value="1"/>
</dbReference>
<dbReference type="RefSeq" id="WP_229747589.1">
    <property type="nucleotide sequence ID" value="NZ_BJLQ01000015.1"/>
</dbReference>
<comment type="caution">
    <text evidence="4">The sequence shown here is derived from an EMBL/GenBank/DDBJ whole genome shotgun (WGS) entry which is preliminary data.</text>
</comment>
<dbReference type="Gene3D" id="3.20.20.70">
    <property type="entry name" value="Aldolase class I"/>
    <property type="match status" value="1"/>
</dbReference>
<dbReference type="InterPro" id="IPR004352">
    <property type="entry name" value="GH114_TIM-barrel"/>
</dbReference>
<gene>
    <name evidence="4" type="ORF">CGE01nite_17410</name>
</gene>
<sequence>MRRTALALPFAVALLVASCTHGDDEALASPSATSTRAPATTTGPAAPGTPSASAAATTSAAPPASSTPAAPTAPAAGPSRAPAPAPAPAPGVTLPPTAGVFDYQLGGPSPTVRVGATTRAIDVVVRDATAAPLPGAYTVCYVNGFQTQPGEASLWRRHTDVLLHDEGGDLVVDPDWPDEYVLDPSTPAQRRTILSVLGPVVTGCAADGFDAVEIDNLDTWTRFDAIDEAGAHALARAYVDLAHSAGLAIAQKNAAEITRLAHDRLGFDFAVTEECAAWDECAAYTDVYGDHVLQIEYPDALDDAGLTFAQVCALTDRAPLTILRDRDLVPPGKPGHRYATC</sequence>
<feature type="chain" id="PRO_5039517251" description="Glycoside-hydrolase family GH114 TIM-barrel domain-containing protein" evidence="2">
    <location>
        <begin position="23"/>
        <end position="341"/>
    </location>
</feature>
<protein>
    <recommendedName>
        <fullName evidence="3">Glycoside-hydrolase family GH114 TIM-barrel domain-containing protein</fullName>
    </recommendedName>
</protein>
<keyword evidence="2" id="KW-0732">Signal</keyword>
<keyword evidence="5" id="KW-1185">Reference proteome</keyword>
<dbReference type="Proteomes" id="UP000320461">
    <property type="component" value="Unassembled WGS sequence"/>
</dbReference>
<proteinExistence type="predicted"/>
<feature type="domain" description="Glycoside-hydrolase family GH114 TIM-barrel" evidence="3">
    <location>
        <begin position="101"/>
        <end position="329"/>
    </location>
</feature>
<dbReference type="PANTHER" id="PTHR35273">
    <property type="entry name" value="ALPHA-1,4 POLYGALACTOSAMINIDASE, PUTATIVE (AFU_ORTHOLOGUE AFUA_3G07890)-RELATED"/>
    <property type="match status" value="1"/>
</dbReference>
<evidence type="ECO:0000313" key="5">
    <source>
        <dbReference type="Proteomes" id="UP000320461"/>
    </source>
</evidence>
<feature type="region of interest" description="Disordered" evidence="1">
    <location>
        <begin position="24"/>
        <end position="91"/>
    </location>
</feature>
<evidence type="ECO:0000313" key="4">
    <source>
        <dbReference type="EMBL" id="GEA84490.1"/>
    </source>
</evidence>
<evidence type="ECO:0000259" key="3">
    <source>
        <dbReference type="Pfam" id="PF03537"/>
    </source>
</evidence>
<feature type="signal peptide" evidence="2">
    <location>
        <begin position="1"/>
        <end position="22"/>
    </location>
</feature>
<dbReference type="AlphaFoldDB" id="A0A4Y3KNG1"/>
<name>A0A4Y3KNG1_9CELL</name>
<evidence type="ECO:0000256" key="2">
    <source>
        <dbReference type="SAM" id="SignalP"/>
    </source>
</evidence>
<dbReference type="PANTHER" id="PTHR35273:SF2">
    <property type="entry name" value="ALPHA-GALACTOSIDASE"/>
    <property type="match status" value="1"/>
</dbReference>
<dbReference type="EMBL" id="BJLQ01000015">
    <property type="protein sequence ID" value="GEA84490.1"/>
    <property type="molecule type" value="Genomic_DNA"/>
</dbReference>